<keyword evidence="2" id="KW-0472">Membrane</keyword>
<dbReference type="Proteomes" id="UP001500449">
    <property type="component" value="Unassembled WGS sequence"/>
</dbReference>
<feature type="region of interest" description="Disordered" evidence="1">
    <location>
        <begin position="96"/>
        <end position="119"/>
    </location>
</feature>
<dbReference type="RefSeq" id="WP_344412244.1">
    <property type="nucleotide sequence ID" value="NZ_BAAAQK010000003.1"/>
</dbReference>
<evidence type="ECO:0000256" key="1">
    <source>
        <dbReference type="SAM" id="MobiDB-lite"/>
    </source>
</evidence>
<feature type="transmembrane region" description="Helical" evidence="2">
    <location>
        <begin position="41"/>
        <end position="63"/>
    </location>
</feature>
<evidence type="ECO:0000256" key="2">
    <source>
        <dbReference type="SAM" id="Phobius"/>
    </source>
</evidence>
<keyword evidence="2" id="KW-0812">Transmembrane</keyword>
<keyword evidence="2" id="KW-1133">Transmembrane helix</keyword>
<sequence length="119" mass="12221">MILDPLFDRWVWLGFLGLLVVFGIRAWVVESTGGRATRAPGRVRLLTVLSVGMVAVVCGLLWVQGGQQAFESIVHRTDPLTGLPLDGPAVPVQPAVAPDAGAPAAPGAAAPAAPAVNPP</sequence>
<accession>A0ABN2MPM5</accession>
<gene>
    <name evidence="3" type="ORF">GCM10009836_06960</name>
</gene>
<evidence type="ECO:0000313" key="4">
    <source>
        <dbReference type="Proteomes" id="UP001500449"/>
    </source>
</evidence>
<feature type="transmembrane region" description="Helical" evidence="2">
    <location>
        <begin position="12"/>
        <end position="29"/>
    </location>
</feature>
<organism evidence="3 4">
    <name type="scientific">Pseudonocardia ailaonensis</name>
    <dbReference type="NCBI Taxonomy" id="367279"/>
    <lineage>
        <taxon>Bacteria</taxon>
        <taxon>Bacillati</taxon>
        <taxon>Actinomycetota</taxon>
        <taxon>Actinomycetes</taxon>
        <taxon>Pseudonocardiales</taxon>
        <taxon>Pseudonocardiaceae</taxon>
        <taxon>Pseudonocardia</taxon>
    </lineage>
</organism>
<protein>
    <submittedName>
        <fullName evidence="3">Uncharacterized protein</fullName>
    </submittedName>
</protein>
<evidence type="ECO:0000313" key="3">
    <source>
        <dbReference type="EMBL" id="GAA1831586.1"/>
    </source>
</evidence>
<keyword evidence="4" id="KW-1185">Reference proteome</keyword>
<comment type="caution">
    <text evidence="3">The sequence shown here is derived from an EMBL/GenBank/DDBJ whole genome shotgun (WGS) entry which is preliminary data.</text>
</comment>
<dbReference type="EMBL" id="BAAAQK010000003">
    <property type="protein sequence ID" value="GAA1831586.1"/>
    <property type="molecule type" value="Genomic_DNA"/>
</dbReference>
<name>A0ABN2MPM5_9PSEU</name>
<reference evidence="3 4" key="1">
    <citation type="journal article" date="2019" name="Int. J. Syst. Evol. Microbiol.">
        <title>The Global Catalogue of Microorganisms (GCM) 10K type strain sequencing project: providing services to taxonomists for standard genome sequencing and annotation.</title>
        <authorList>
            <consortium name="The Broad Institute Genomics Platform"/>
            <consortium name="The Broad Institute Genome Sequencing Center for Infectious Disease"/>
            <person name="Wu L."/>
            <person name="Ma J."/>
        </authorList>
    </citation>
    <scope>NUCLEOTIDE SEQUENCE [LARGE SCALE GENOMIC DNA]</scope>
    <source>
        <strain evidence="3 4">JCM 16009</strain>
    </source>
</reference>
<proteinExistence type="predicted"/>